<protein>
    <submittedName>
        <fullName evidence="1">Uncharacterized protein</fullName>
    </submittedName>
</protein>
<accession>A0A645EE62</accession>
<evidence type="ECO:0000313" key="1">
    <source>
        <dbReference type="EMBL" id="MPM99705.1"/>
    </source>
</evidence>
<sequence length="109" mass="13111">MELFGTDIVSDPETGFELIDMVSFMEQQHGIYVEQMLDWGIKDLSEEALRYIFPHNLLFFGRVDDDIFSYNPQTQKYESRDINSYEIWDEYPNFEDFWQGEISKYLPEL</sequence>
<reference evidence="1" key="1">
    <citation type="submission" date="2019-08" db="EMBL/GenBank/DDBJ databases">
        <authorList>
            <person name="Kucharzyk K."/>
            <person name="Murdoch R.W."/>
            <person name="Higgins S."/>
            <person name="Loffler F."/>
        </authorList>
    </citation>
    <scope>NUCLEOTIDE SEQUENCE</scope>
</reference>
<organism evidence="1">
    <name type="scientific">bioreactor metagenome</name>
    <dbReference type="NCBI Taxonomy" id="1076179"/>
    <lineage>
        <taxon>unclassified sequences</taxon>
        <taxon>metagenomes</taxon>
        <taxon>ecological metagenomes</taxon>
    </lineage>
</organism>
<proteinExistence type="predicted"/>
<name>A0A645EE62_9ZZZZ</name>
<comment type="caution">
    <text evidence="1">The sequence shown here is derived from an EMBL/GenBank/DDBJ whole genome shotgun (WGS) entry which is preliminary data.</text>
</comment>
<gene>
    <name evidence="1" type="ORF">SDC9_146899</name>
</gene>
<dbReference type="EMBL" id="VSSQ01045792">
    <property type="protein sequence ID" value="MPM99705.1"/>
    <property type="molecule type" value="Genomic_DNA"/>
</dbReference>
<dbReference type="AlphaFoldDB" id="A0A645EE62"/>